<gene>
    <name evidence="9" type="ordered locus">DEHA2F25454g</name>
</gene>
<dbReference type="eggNOG" id="KOG0032">
    <property type="taxonomic scope" value="Eukaryota"/>
</dbReference>
<keyword evidence="1" id="KW-0723">Serine/threonine-protein kinase</keyword>
<dbReference type="InterPro" id="IPR008271">
    <property type="entry name" value="Ser/Thr_kinase_AS"/>
</dbReference>
<keyword evidence="2" id="KW-0808">Transferase</keyword>
<dbReference type="InterPro" id="IPR017441">
    <property type="entry name" value="Protein_kinase_ATP_BS"/>
</dbReference>
<dbReference type="InterPro" id="IPR011009">
    <property type="entry name" value="Kinase-like_dom_sf"/>
</dbReference>
<dbReference type="PROSITE" id="PS50011">
    <property type="entry name" value="PROTEIN_KINASE_DOM"/>
    <property type="match status" value="1"/>
</dbReference>
<feature type="region of interest" description="Disordered" evidence="7">
    <location>
        <begin position="532"/>
        <end position="552"/>
    </location>
</feature>
<evidence type="ECO:0000259" key="8">
    <source>
        <dbReference type="PROSITE" id="PS50011"/>
    </source>
</evidence>
<evidence type="ECO:0000256" key="6">
    <source>
        <dbReference type="PROSITE-ProRule" id="PRU10141"/>
    </source>
</evidence>
<dbReference type="SUPFAM" id="SSF56112">
    <property type="entry name" value="Protein kinase-like (PK-like)"/>
    <property type="match status" value="1"/>
</dbReference>
<dbReference type="PROSITE" id="PS00107">
    <property type="entry name" value="PROTEIN_KINASE_ATP"/>
    <property type="match status" value="1"/>
</dbReference>
<keyword evidence="4" id="KW-0418">Kinase</keyword>
<accession>Q6BK24</accession>
<name>Q6BK24_DEBHA</name>
<dbReference type="Proteomes" id="UP000000599">
    <property type="component" value="Chromosome F"/>
</dbReference>
<protein>
    <submittedName>
        <fullName evidence="9">DEHA2F25454p</fullName>
    </submittedName>
</protein>
<dbReference type="RefSeq" id="XP_461447.2">
    <property type="nucleotide sequence ID" value="XM_461447.1"/>
</dbReference>
<evidence type="ECO:0000256" key="3">
    <source>
        <dbReference type="ARBA" id="ARBA00022741"/>
    </source>
</evidence>
<dbReference type="GO" id="GO:0005524">
    <property type="term" value="F:ATP binding"/>
    <property type="evidence" value="ECO:0007669"/>
    <property type="project" value="UniProtKB-UniRule"/>
</dbReference>
<dbReference type="STRING" id="284592.Q6BK24"/>
<sequence length="598" mass="67503">MGDMVNEKRSSEVGVKEQDKNGQYSSQNGCSAVKMSMGDDSEEEDGVSYGDLPTEYRLVHKLGEGAFSAVYKAVYEPTGRPVAIKIINKANLSGKQIANIHNEINIMKRLSHPNVLRLVDSFNNDVHCYIVLEYCDGGEIFNKIIEYTYFSEDLSKFIFSQLLSSVDYLHSIDIAHRDIKPENLLFSTIPYNERSVEEFEKHKRASDDNTKVDEGEFVGGVGGGGIGIIKLADFGLAKQLRPSNTMGSNLKTPCGTAGYTAPEVITCNGTKMKRFPNKQSQRHFYSKAVDIWSLGCFLYTILCGFPPFYDDDHHQLTMKILNGDYVFLKPWWDEVSLDAKDLICKMLTINPDDRITIKEIWNHPWIKDYYDPQSPSYFDSCDAEHVEYSGETDHLKPMDIISNGSNSHFNADLMSPRAEAIKKVFNNPAMSNSRTSKFKQPASSVQFSIDDLQDLSIHDKKTLPKSPLPAKKEFGKFAFKDVFDGNKTVINENDEYEEDSEDSINDLDESSDELHDELTSLDKFSVKQLESQRSSIKSNSSDDDNSLHDDYNEDYQTRSSSIISGINGDYKFTLNLNDSNLLRRRSSTVKSNKSLATD</sequence>
<evidence type="ECO:0000256" key="2">
    <source>
        <dbReference type="ARBA" id="ARBA00022679"/>
    </source>
</evidence>
<dbReference type="GO" id="GO:0004674">
    <property type="term" value="F:protein serine/threonine kinase activity"/>
    <property type="evidence" value="ECO:0007669"/>
    <property type="project" value="UniProtKB-KW"/>
</dbReference>
<dbReference type="CDD" id="cd14096">
    <property type="entry name" value="STKc_RCK1-like"/>
    <property type="match status" value="1"/>
</dbReference>
<dbReference type="EMBL" id="CR382138">
    <property type="protein sequence ID" value="CAG89863.2"/>
    <property type="molecule type" value="Genomic_DNA"/>
</dbReference>
<dbReference type="PANTHER" id="PTHR24347">
    <property type="entry name" value="SERINE/THREONINE-PROTEIN KINASE"/>
    <property type="match status" value="1"/>
</dbReference>
<dbReference type="GeneID" id="2903399"/>
<dbReference type="HOGENOM" id="CLU_006421_2_0_1"/>
<proteinExistence type="predicted"/>
<keyword evidence="3 6" id="KW-0547">Nucleotide-binding</keyword>
<dbReference type="OrthoDB" id="1738954at2759"/>
<feature type="binding site" evidence="6">
    <location>
        <position position="85"/>
    </location>
    <ligand>
        <name>ATP</name>
        <dbReference type="ChEBI" id="CHEBI:30616"/>
    </ligand>
</feature>
<feature type="compositionally biased region" description="Polar residues" evidence="7">
    <location>
        <begin position="21"/>
        <end position="30"/>
    </location>
</feature>
<evidence type="ECO:0000313" key="10">
    <source>
        <dbReference type="Proteomes" id="UP000000599"/>
    </source>
</evidence>
<dbReference type="KEGG" id="dha:DEHA2F25454g"/>
<dbReference type="Gene3D" id="1.10.510.10">
    <property type="entry name" value="Transferase(Phosphotransferase) domain 1"/>
    <property type="match status" value="1"/>
</dbReference>
<reference evidence="9 10" key="1">
    <citation type="journal article" date="2004" name="Nature">
        <title>Genome evolution in yeasts.</title>
        <authorList>
            <consortium name="Genolevures"/>
            <person name="Dujon B."/>
            <person name="Sherman D."/>
            <person name="Fischer G."/>
            <person name="Durrens P."/>
            <person name="Casaregola S."/>
            <person name="Lafontaine I."/>
            <person name="de Montigny J."/>
            <person name="Marck C."/>
            <person name="Neuveglise C."/>
            <person name="Talla E."/>
            <person name="Goffard N."/>
            <person name="Frangeul L."/>
            <person name="Aigle M."/>
            <person name="Anthouard V."/>
            <person name="Babour A."/>
            <person name="Barbe V."/>
            <person name="Barnay S."/>
            <person name="Blanchin S."/>
            <person name="Beckerich J.M."/>
            <person name="Beyne E."/>
            <person name="Bleykasten C."/>
            <person name="Boisrame A."/>
            <person name="Boyer J."/>
            <person name="Cattolico L."/>
            <person name="Confanioleri F."/>
            <person name="de Daruvar A."/>
            <person name="Despons L."/>
            <person name="Fabre E."/>
            <person name="Fairhead C."/>
            <person name="Ferry-Dumazet H."/>
            <person name="Groppi A."/>
            <person name="Hantraye F."/>
            <person name="Hennequin C."/>
            <person name="Jauniaux N."/>
            <person name="Joyet P."/>
            <person name="Kachouri R."/>
            <person name="Kerrest A."/>
            <person name="Koszul R."/>
            <person name="Lemaire M."/>
            <person name="Lesur I."/>
            <person name="Ma L."/>
            <person name="Muller H."/>
            <person name="Nicaud J.M."/>
            <person name="Nikolski M."/>
            <person name="Oztas S."/>
            <person name="Ozier-Kalogeropoulos O."/>
            <person name="Pellenz S."/>
            <person name="Potier S."/>
            <person name="Richard G.F."/>
            <person name="Straub M.L."/>
            <person name="Suleau A."/>
            <person name="Swennene D."/>
            <person name="Tekaia F."/>
            <person name="Wesolowski-Louvel M."/>
            <person name="Westhof E."/>
            <person name="Wirth B."/>
            <person name="Zeniou-Meyer M."/>
            <person name="Zivanovic I."/>
            <person name="Bolotin-Fukuhara M."/>
            <person name="Thierry A."/>
            <person name="Bouchier C."/>
            <person name="Caudron B."/>
            <person name="Scarpelli C."/>
            <person name="Gaillardin C."/>
            <person name="Weissenbach J."/>
            <person name="Wincker P."/>
            <person name="Souciet J.L."/>
        </authorList>
    </citation>
    <scope>NUCLEOTIDE SEQUENCE [LARGE SCALE GENOMIC DNA]</scope>
    <source>
        <strain evidence="10">ATCC 36239 / CBS 767 / BCRC 21394 / JCM 1990 / NBRC 0083 / IGC 2968</strain>
    </source>
</reference>
<evidence type="ECO:0000313" key="9">
    <source>
        <dbReference type="EMBL" id="CAG89863.2"/>
    </source>
</evidence>
<feature type="domain" description="Protein kinase" evidence="8">
    <location>
        <begin position="56"/>
        <end position="366"/>
    </location>
</feature>
<dbReference type="FunFam" id="3.30.200.20:FF:000315">
    <property type="entry name" value="Calcium-dependent protein kinase 3"/>
    <property type="match status" value="1"/>
</dbReference>
<dbReference type="PROSITE" id="PS00108">
    <property type="entry name" value="PROTEIN_KINASE_ST"/>
    <property type="match status" value="1"/>
</dbReference>
<evidence type="ECO:0000256" key="1">
    <source>
        <dbReference type="ARBA" id="ARBA00022527"/>
    </source>
</evidence>
<dbReference type="SMART" id="SM00220">
    <property type="entry name" value="S_TKc"/>
    <property type="match status" value="1"/>
</dbReference>
<feature type="compositionally biased region" description="Basic and acidic residues" evidence="7">
    <location>
        <begin position="1"/>
        <end position="20"/>
    </location>
</feature>
<keyword evidence="10" id="KW-1185">Reference proteome</keyword>
<evidence type="ECO:0000256" key="5">
    <source>
        <dbReference type="ARBA" id="ARBA00022840"/>
    </source>
</evidence>
<feature type="region of interest" description="Disordered" evidence="7">
    <location>
        <begin position="1"/>
        <end position="47"/>
    </location>
</feature>
<dbReference type="OMA" id="INGDYKF"/>
<dbReference type="VEuPathDB" id="FungiDB:DEHA2F25454g"/>
<dbReference type="GO" id="GO:0030447">
    <property type="term" value="P:filamentous growth"/>
    <property type="evidence" value="ECO:0007669"/>
    <property type="project" value="UniProtKB-ARBA"/>
</dbReference>
<dbReference type="AlphaFoldDB" id="Q6BK24"/>
<dbReference type="InterPro" id="IPR000719">
    <property type="entry name" value="Prot_kinase_dom"/>
</dbReference>
<evidence type="ECO:0000256" key="7">
    <source>
        <dbReference type="SAM" id="MobiDB-lite"/>
    </source>
</evidence>
<dbReference type="InParanoid" id="Q6BK24"/>
<keyword evidence="5 6" id="KW-0067">ATP-binding</keyword>
<organism evidence="9 10">
    <name type="scientific">Debaryomyces hansenii (strain ATCC 36239 / CBS 767 / BCRC 21394 / JCM 1990 / NBRC 0083 / IGC 2968)</name>
    <name type="common">Yeast</name>
    <name type="synonym">Torulaspora hansenii</name>
    <dbReference type="NCBI Taxonomy" id="284592"/>
    <lineage>
        <taxon>Eukaryota</taxon>
        <taxon>Fungi</taxon>
        <taxon>Dikarya</taxon>
        <taxon>Ascomycota</taxon>
        <taxon>Saccharomycotina</taxon>
        <taxon>Pichiomycetes</taxon>
        <taxon>Debaryomycetaceae</taxon>
        <taxon>Debaryomyces</taxon>
    </lineage>
</organism>
<evidence type="ECO:0000256" key="4">
    <source>
        <dbReference type="ARBA" id="ARBA00022777"/>
    </source>
</evidence>
<dbReference type="Pfam" id="PF00069">
    <property type="entry name" value="Pkinase"/>
    <property type="match status" value="1"/>
</dbReference>